<dbReference type="GO" id="GO:0009279">
    <property type="term" value="C:cell outer membrane"/>
    <property type="evidence" value="ECO:0007669"/>
    <property type="project" value="InterPro"/>
</dbReference>
<accession>A0A075K918</accession>
<keyword evidence="2" id="KW-0732">Signal</keyword>
<dbReference type="KEGG" id="dja:HY57_16415"/>
<evidence type="ECO:0008006" key="5">
    <source>
        <dbReference type="Google" id="ProtNLM"/>
    </source>
</evidence>
<feature type="compositionally biased region" description="Pro residues" evidence="1">
    <location>
        <begin position="88"/>
        <end position="97"/>
    </location>
</feature>
<evidence type="ECO:0000256" key="1">
    <source>
        <dbReference type="SAM" id="MobiDB-lite"/>
    </source>
</evidence>
<protein>
    <recommendedName>
        <fullName evidence="5">Copper resistance protein CopB</fullName>
    </recommendedName>
</protein>
<feature type="signal peptide" evidence="2">
    <location>
        <begin position="1"/>
        <end position="22"/>
    </location>
</feature>
<dbReference type="EMBL" id="CP008884">
    <property type="protein sequence ID" value="AIF48708.1"/>
    <property type="molecule type" value="Genomic_DNA"/>
</dbReference>
<organism evidence="3 4">
    <name type="scientific">Dyella japonica A8</name>
    <dbReference type="NCBI Taxonomy" id="1217721"/>
    <lineage>
        <taxon>Bacteria</taxon>
        <taxon>Pseudomonadati</taxon>
        <taxon>Pseudomonadota</taxon>
        <taxon>Gammaproteobacteria</taxon>
        <taxon>Lysobacterales</taxon>
        <taxon>Rhodanobacteraceae</taxon>
        <taxon>Dyella</taxon>
    </lineage>
</organism>
<sequence length="325" mass="36082">MRTMLSLGIAACLGVLPMVAAAQSMDMHDMPASHDSHAPTLDNTQAAASKDDAQPASMEHAGHDIAGMHDMPGHDMSGTGQKALPPNDHVPPPPPQSVPHGMTPAQMNAVMQMDDNAPVGMFLLDRFERSRSTSGDYATSWEAEGWYGNAINRLWLKTEGEHDRSGTQDARVEALWGHAFASFWDWQLGVRHDFGRGPDRQWLAAGVEGLAPYWFETQATFYVGEEGRTALRLETSYDMRFTQRLILTPQVELNFYGKDDPQRGISSGLSNVEAGLRLRYEISRKFAPYVGVNWTRRFGSFNNEPGVPEAHARETTWVAGVRIWL</sequence>
<dbReference type="PATRIC" id="fig|1217721.7.peg.3368"/>
<dbReference type="STRING" id="1217721.HY57_16415"/>
<evidence type="ECO:0000313" key="4">
    <source>
        <dbReference type="Proteomes" id="UP000027987"/>
    </source>
</evidence>
<dbReference type="Proteomes" id="UP000027987">
    <property type="component" value="Chromosome"/>
</dbReference>
<dbReference type="RefSeq" id="WP_026033953.1">
    <property type="nucleotide sequence ID" value="NZ_ALOY01000156.1"/>
</dbReference>
<feature type="chain" id="PRO_5001706923" description="Copper resistance protein CopB" evidence="2">
    <location>
        <begin position="23"/>
        <end position="325"/>
    </location>
</feature>
<dbReference type="HOGENOM" id="CLU_042913_0_0_6"/>
<dbReference type="Pfam" id="PF05275">
    <property type="entry name" value="CopB"/>
    <property type="match status" value="1"/>
</dbReference>
<evidence type="ECO:0000313" key="3">
    <source>
        <dbReference type="EMBL" id="AIF48708.1"/>
    </source>
</evidence>
<dbReference type="GO" id="GO:0005507">
    <property type="term" value="F:copper ion binding"/>
    <property type="evidence" value="ECO:0007669"/>
    <property type="project" value="InterPro"/>
</dbReference>
<dbReference type="AlphaFoldDB" id="A0A075K918"/>
<reference evidence="3 4" key="1">
    <citation type="submission" date="2014-07" db="EMBL/GenBank/DDBJ databases">
        <title>Complete Genome Sequence of Dyella japonica Strain A8 Isolated from Malaysian Tropical Soil.</title>
        <authorList>
            <person name="Hui R.K.H."/>
            <person name="Chen J.-W."/>
            <person name="Chan K.-G."/>
            <person name="Leung F.C.C."/>
        </authorList>
    </citation>
    <scope>NUCLEOTIDE SEQUENCE [LARGE SCALE GENOMIC DNA]</scope>
    <source>
        <strain evidence="3 4">A8</strain>
    </source>
</reference>
<gene>
    <name evidence="3" type="ORF">HY57_16415</name>
</gene>
<feature type="compositionally biased region" description="Basic and acidic residues" evidence="1">
    <location>
        <begin position="60"/>
        <end position="73"/>
    </location>
</feature>
<dbReference type="InterPro" id="IPR036709">
    <property type="entry name" value="Autotransporte_beta_dom_sf"/>
</dbReference>
<keyword evidence="4" id="KW-1185">Reference proteome</keyword>
<dbReference type="GO" id="GO:0006878">
    <property type="term" value="P:intracellular copper ion homeostasis"/>
    <property type="evidence" value="ECO:0007669"/>
    <property type="project" value="InterPro"/>
</dbReference>
<dbReference type="SUPFAM" id="SSF103515">
    <property type="entry name" value="Autotransporter"/>
    <property type="match status" value="1"/>
</dbReference>
<feature type="region of interest" description="Disordered" evidence="1">
    <location>
        <begin position="29"/>
        <end position="97"/>
    </location>
</feature>
<name>A0A075K918_9GAMM</name>
<dbReference type="InterPro" id="IPR007939">
    <property type="entry name" value="Cu-R_B_prcur"/>
</dbReference>
<evidence type="ECO:0000256" key="2">
    <source>
        <dbReference type="SAM" id="SignalP"/>
    </source>
</evidence>
<proteinExistence type="predicted"/>